<gene>
    <name evidence="1" type="ORF">CVU83_01755</name>
</gene>
<dbReference type="EMBL" id="PHAH01000018">
    <property type="protein sequence ID" value="PKM88417.1"/>
    <property type="molecule type" value="Genomic_DNA"/>
</dbReference>
<evidence type="ECO:0000313" key="2">
    <source>
        <dbReference type="Proteomes" id="UP000233325"/>
    </source>
</evidence>
<organism evidence="1 2">
    <name type="scientific">Candidatus Falkowbacteria bacterium HGW-Falkowbacteria-2</name>
    <dbReference type="NCBI Taxonomy" id="2013769"/>
    <lineage>
        <taxon>Bacteria</taxon>
        <taxon>Candidatus Falkowiibacteriota</taxon>
    </lineage>
</organism>
<evidence type="ECO:0000313" key="1">
    <source>
        <dbReference type="EMBL" id="PKM88417.1"/>
    </source>
</evidence>
<sequence length="176" mass="20092">MEKTHTYERKWRRINPYLCAQCGKPRYSFIFSRAKEKLCRSCARNVVPDNQPSLFIGIDPEAPNGNYGAEVIGEKKADGTMEIKSVKFKKPKKKKIILSPREAAKKLIYSDVTCGRTVKEIQESYEGASNGEYRAAVLPGRKIQVDKIAGKELKQAEIFSLKEIYDEIVMENKKKK</sequence>
<dbReference type="Proteomes" id="UP000233325">
    <property type="component" value="Unassembled WGS sequence"/>
</dbReference>
<dbReference type="AlphaFoldDB" id="A0A2N2E139"/>
<protein>
    <submittedName>
        <fullName evidence="1">Uncharacterized protein</fullName>
    </submittedName>
</protein>
<accession>A0A2N2E139</accession>
<proteinExistence type="predicted"/>
<reference evidence="1 2" key="1">
    <citation type="journal article" date="2017" name="ISME J.">
        <title>Potential for microbial H2 and metal transformations associated with novel bacteria and archaea in deep terrestrial subsurface sediments.</title>
        <authorList>
            <person name="Hernsdorf A.W."/>
            <person name="Amano Y."/>
            <person name="Miyakawa K."/>
            <person name="Ise K."/>
            <person name="Suzuki Y."/>
            <person name="Anantharaman K."/>
            <person name="Probst A."/>
            <person name="Burstein D."/>
            <person name="Thomas B.C."/>
            <person name="Banfield J.F."/>
        </authorList>
    </citation>
    <scope>NUCLEOTIDE SEQUENCE [LARGE SCALE GENOMIC DNA]</scope>
    <source>
        <strain evidence="1">HGW-Falkowbacteria-2</strain>
    </source>
</reference>
<comment type="caution">
    <text evidence="1">The sequence shown here is derived from an EMBL/GenBank/DDBJ whole genome shotgun (WGS) entry which is preliminary data.</text>
</comment>
<name>A0A2N2E139_9BACT</name>